<keyword evidence="1" id="KW-0812">Transmembrane</keyword>
<evidence type="ECO:0000256" key="1">
    <source>
        <dbReference type="SAM" id="Phobius"/>
    </source>
</evidence>
<name>A0A382KKH9_9ZZZZ</name>
<reference evidence="2" key="1">
    <citation type="submission" date="2018-05" db="EMBL/GenBank/DDBJ databases">
        <authorList>
            <person name="Lanie J.A."/>
            <person name="Ng W.-L."/>
            <person name="Kazmierczak K.M."/>
            <person name="Andrzejewski T.M."/>
            <person name="Davidsen T.M."/>
            <person name="Wayne K.J."/>
            <person name="Tettelin H."/>
            <person name="Glass J.I."/>
            <person name="Rusch D."/>
            <person name="Podicherti R."/>
            <person name="Tsui H.-C.T."/>
            <person name="Winkler M.E."/>
        </authorList>
    </citation>
    <scope>NUCLEOTIDE SEQUENCE</scope>
</reference>
<feature type="transmembrane region" description="Helical" evidence="1">
    <location>
        <begin position="135"/>
        <end position="155"/>
    </location>
</feature>
<accession>A0A382KKH9</accession>
<dbReference type="Gene3D" id="2.20.28.160">
    <property type="match status" value="1"/>
</dbReference>
<keyword evidence="1" id="KW-0472">Membrane</keyword>
<sequence>MKIPCSNCNQRLEIPAELAGQTIECPACNASLTVPALEPTQPPTPKIRLSKPEADSAANEVRTGALQKEVASLKIKLTDARSDKTLPHRGGMILTFGILGVACCVPFGIAAWVMGHNDMQLINDGAMDPAGAGTTKAGMICGMVACVIAAVLFVYRFNAAF</sequence>
<dbReference type="EMBL" id="UINC01081116">
    <property type="protein sequence ID" value="SVC24666.1"/>
    <property type="molecule type" value="Genomic_DNA"/>
</dbReference>
<organism evidence="2">
    <name type="scientific">marine metagenome</name>
    <dbReference type="NCBI Taxonomy" id="408172"/>
    <lineage>
        <taxon>unclassified sequences</taxon>
        <taxon>metagenomes</taxon>
        <taxon>ecological metagenomes</taxon>
    </lineage>
</organism>
<dbReference type="AlphaFoldDB" id="A0A382KKH9"/>
<feature type="transmembrane region" description="Helical" evidence="1">
    <location>
        <begin position="91"/>
        <end position="115"/>
    </location>
</feature>
<proteinExistence type="predicted"/>
<gene>
    <name evidence="2" type="ORF">METZ01_LOCUS277520</name>
</gene>
<keyword evidence="1" id="KW-1133">Transmembrane helix</keyword>
<evidence type="ECO:0000313" key="2">
    <source>
        <dbReference type="EMBL" id="SVC24666.1"/>
    </source>
</evidence>
<protein>
    <submittedName>
        <fullName evidence="2">Uncharacterized protein</fullName>
    </submittedName>
</protein>